<keyword evidence="2" id="KW-1185">Reference proteome</keyword>
<evidence type="ECO:0000313" key="1">
    <source>
        <dbReference type="EMBL" id="KAI0027308.1"/>
    </source>
</evidence>
<evidence type="ECO:0000313" key="2">
    <source>
        <dbReference type="Proteomes" id="UP000814128"/>
    </source>
</evidence>
<dbReference type="Proteomes" id="UP000814128">
    <property type="component" value="Unassembled WGS sequence"/>
</dbReference>
<comment type="caution">
    <text evidence="1">The sequence shown here is derived from an EMBL/GenBank/DDBJ whole genome shotgun (WGS) entry which is preliminary data.</text>
</comment>
<name>A0ACB8Q6I0_9AGAM</name>
<protein>
    <submittedName>
        <fullName evidence="1">Cytochrome P450</fullName>
    </submittedName>
</protein>
<proteinExistence type="predicted"/>
<sequence>MLLQTQPFALALLLVLAAPAYLAALLAYNVLRARASPLSALPGPPRASLLRGSFPSAPEAESAPRIARWLAKYGPAIRLSGLKQTQRMVTVDLKAIQHVLGSGYLYHKPDHVRFLLGAGLGEGLLFAEGETHRRQRKVMNPAFGPAAVRAFTGTFVQKANELRDVWLDLAAQETRPDGWTALDAYVWLNKAALDIIGLTGFGYDFDALRADEDHPNELYEAIHGLVARPGLLTVIQMLIPGFRYLPTPAIRARRASLRIMRRIGLRLIEEKKAAVLQSAPPDGAVEKDDVRGRDLLSLLIKANLASDVPAHARMSDDEILAQVPTFLVAGHETTSTLVSWTLFALATAPTAQARLRRELRACECATDAPSFDQLNAFSYLDNVVRETLRLHAPVPTTVRIATRADVVPLQRPIHDALAAVPLAAGDIVSIPIEVLSRSSEIWGPDAAVFRPERWENPPPAAADIPGVLAGLPAFLAGPHACIGFRFALAEAKALLFALCRTFEFALAVEPGDVVCRVDVVGKPHLAGDTAAGPQLPMLVRAVRD</sequence>
<accession>A0ACB8Q6I0</accession>
<reference evidence="1" key="1">
    <citation type="submission" date="2021-02" db="EMBL/GenBank/DDBJ databases">
        <authorList>
            <consortium name="DOE Joint Genome Institute"/>
            <person name="Ahrendt S."/>
            <person name="Looney B.P."/>
            <person name="Miyauchi S."/>
            <person name="Morin E."/>
            <person name="Drula E."/>
            <person name="Courty P.E."/>
            <person name="Chicoki N."/>
            <person name="Fauchery L."/>
            <person name="Kohler A."/>
            <person name="Kuo A."/>
            <person name="Labutti K."/>
            <person name="Pangilinan J."/>
            <person name="Lipzen A."/>
            <person name="Riley R."/>
            <person name="Andreopoulos W."/>
            <person name="He G."/>
            <person name="Johnson J."/>
            <person name="Barry K.W."/>
            <person name="Grigoriev I.V."/>
            <person name="Nagy L."/>
            <person name="Hibbett D."/>
            <person name="Henrissat B."/>
            <person name="Matheny P.B."/>
            <person name="Labbe J."/>
            <person name="Martin F."/>
        </authorList>
    </citation>
    <scope>NUCLEOTIDE SEQUENCE</scope>
    <source>
        <strain evidence="1">EC-137</strain>
    </source>
</reference>
<dbReference type="EMBL" id="MU273937">
    <property type="protein sequence ID" value="KAI0027308.1"/>
    <property type="molecule type" value="Genomic_DNA"/>
</dbReference>
<organism evidence="1 2">
    <name type="scientific">Vararia minispora EC-137</name>
    <dbReference type="NCBI Taxonomy" id="1314806"/>
    <lineage>
        <taxon>Eukaryota</taxon>
        <taxon>Fungi</taxon>
        <taxon>Dikarya</taxon>
        <taxon>Basidiomycota</taxon>
        <taxon>Agaricomycotina</taxon>
        <taxon>Agaricomycetes</taxon>
        <taxon>Russulales</taxon>
        <taxon>Lachnocladiaceae</taxon>
        <taxon>Vararia</taxon>
    </lineage>
</organism>
<reference evidence="1" key="2">
    <citation type="journal article" date="2022" name="New Phytol.">
        <title>Evolutionary transition to the ectomycorrhizal habit in the genomes of a hyperdiverse lineage of mushroom-forming fungi.</title>
        <authorList>
            <person name="Looney B."/>
            <person name="Miyauchi S."/>
            <person name="Morin E."/>
            <person name="Drula E."/>
            <person name="Courty P.E."/>
            <person name="Kohler A."/>
            <person name="Kuo A."/>
            <person name="LaButti K."/>
            <person name="Pangilinan J."/>
            <person name="Lipzen A."/>
            <person name="Riley R."/>
            <person name="Andreopoulos W."/>
            <person name="He G."/>
            <person name="Johnson J."/>
            <person name="Nolan M."/>
            <person name="Tritt A."/>
            <person name="Barry K.W."/>
            <person name="Grigoriev I.V."/>
            <person name="Nagy L.G."/>
            <person name="Hibbett D."/>
            <person name="Henrissat B."/>
            <person name="Matheny P.B."/>
            <person name="Labbe J."/>
            <person name="Martin F.M."/>
        </authorList>
    </citation>
    <scope>NUCLEOTIDE SEQUENCE</scope>
    <source>
        <strain evidence="1">EC-137</strain>
    </source>
</reference>
<gene>
    <name evidence="1" type="ORF">K488DRAFT_61998</name>
</gene>